<organism evidence="1">
    <name type="scientific">viral metagenome</name>
    <dbReference type="NCBI Taxonomy" id="1070528"/>
    <lineage>
        <taxon>unclassified sequences</taxon>
        <taxon>metagenomes</taxon>
        <taxon>organismal metagenomes</taxon>
    </lineage>
</organism>
<reference evidence="1" key="1">
    <citation type="journal article" date="2020" name="Nature">
        <title>Giant virus diversity and host interactions through global metagenomics.</title>
        <authorList>
            <person name="Schulz F."/>
            <person name="Roux S."/>
            <person name="Paez-Espino D."/>
            <person name="Jungbluth S."/>
            <person name="Walsh D.A."/>
            <person name="Denef V.J."/>
            <person name="McMahon K.D."/>
            <person name="Konstantinidis K.T."/>
            <person name="Eloe-Fadrosh E.A."/>
            <person name="Kyrpides N.C."/>
            <person name="Woyke T."/>
        </authorList>
    </citation>
    <scope>NUCLEOTIDE SEQUENCE</scope>
    <source>
        <strain evidence="1">GVMAG-M-3300025572-1</strain>
    </source>
</reference>
<sequence>MRTSRRFLRLAQNCILFIEVPVEWLLQFRNLRGTGDLVRIPLDSETIPLLAQLPFLVEGNFVLRDIPLVDLVLTILDFFQVLNLAQKLPRVNFRFWLSSWIHSSPLGR</sequence>
<name>A0A6C0J0V8_9ZZZZ</name>
<evidence type="ECO:0000313" key="1">
    <source>
        <dbReference type="EMBL" id="QHT97597.1"/>
    </source>
</evidence>
<accession>A0A6C0J0V8</accession>
<protein>
    <submittedName>
        <fullName evidence="1">Uncharacterized protein</fullName>
    </submittedName>
</protein>
<dbReference type="EMBL" id="MN740283">
    <property type="protein sequence ID" value="QHT97597.1"/>
    <property type="molecule type" value="Genomic_DNA"/>
</dbReference>
<dbReference type="AlphaFoldDB" id="A0A6C0J0V8"/>
<proteinExistence type="predicted"/>